<feature type="compositionally biased region" description="Polar residues" evidence="1">
    <location>
        <begin position="227"/>
        <end position="239"/>
    </location>
</feature>
<dbReference type="OrthoDB" id="5420391at2759"/>
<evidence type="ECO:0000313" key="3">
    <source>
        <dbReference type="Proteomes" id="UP000053342"/>
    </source>
</evidence>
<feature type="compositionally biased region" description="Polar residues" evidence="1">
    <location>
        <begin position="134"/>
        <end position="157"/>
    </location>
</feature>
<accession>A0A0D2B0S2</accession>
<feature type="compositionally biased region" description="Basic and acidic residues" evidence="1">
    <location>
        <begin position="340"/>
        <end position="349"/>
    </location>
</feature>
<feature type="region of interest" description="Disordered" evidence="1">
    <location>
        <begin position="327"/>
        <end position="349"/>
    </location>
</feature>
<gene>
    <name evidence="2" type="ORF">PV06_04076</name>
</gene>
<feature type="region of interest" description="Disordered" evidence="1">
    <location>
        <begin position="188"/>
        <end position="239"/>
    </location>
</feature>
<dbReference type="AlphaFoldDB" id="A0A0D2B0S2"/>
<dbReference type="GeneID" id="27356150"/>
<proteinExistence type="predicted"/>
<evidence type="ECO:0000313" key="2">
    <source>
        <dbReference type="EMBL" id="KIW45711.1"/>
    </source>
</evidence>
<organism evidence="2 3">
    <name type="scientific">Exophiala oligosperma</name>
    <dbReference type="NCBI Taxonomy" id="215243"/>
    <lineage>
        <taxon>Eukaryota</taxon>
        <taxon>Fungi</taxon>
        <taxon>Dikarya</taxon>
        <taxon>Ascomycota</taxon>
        <taxon>Pezizomycotina</taxon>
        <taxon>Eurotiomycetes</taxon>
        <taxon>Chaetothyriomycetidae</taxon>
        <taxon>Chaetothyriales</taxon>
        <taxon>Herpotrichiellaceae</taxon>
        <taxon>Exophiala</taxon>
    </lineage>
</organism>
<name>A0A0D2B0S2_9EURO</name>
<dbReference type="Proteomes" id="UP000053342">
    <property type="component" value="Unassembled WGS sequence"/>
</dbReference>
<dbReference type="VEuPathDB" id="FungiDB:PV06_04076"/>
<dbReference type="RefSeq" id="XP_016265927.1">
    <property type="nucleotide sequence ID" value="XM_016404922.1"/>
</dbReference>
<dbReference type="PANTHER" id="PTHR42084:SF1">
    <property type="entry name" value="SERINE_THREONINE-PROTEIN KINASE PPK6"/>
    <property type="match status" value="1"/>
</dbReference>
<reference evidence="2 3" key="1">
    <citation type="submission" date="2015-01" db="EMBL/GenBank/DDBJ databases">
        <title>The Genome Sequence of Exophiala oligosperma CBS72588.</title>
        <authorList>
            <consortium name="The Broad Institute Genomics Platform"/>
            <person name="Cuomo C."/>
            <person name="de Hoog S."/>
            <person name="Gorbushina A."/>
            <person name="Stielow B."/>
            <person name="Teixiera M."/>
            <person name="Abouelleil A."/>
            <person name="Chapman S.B."/>
            <person name="Priest M."/>
            <person name="Young S.K."/>
            <person name="Wortman J."/>
            <person name="Nusbaum C."/>
            <person name="Birren B."/>
        </authorList>
    </citation>
    <scope>NUCLEOTIDE SEQUENCE [LARGE SCALE GENOMIC DNA]</scope>
    <source>
        <strain evidence="2 3">CBS 72588</strain>
    </source>
</reference>
<sequence length="447" mass="49871">MSADLFAAFATADDKQEKSGDVAQPPAETIEGSLISHDLSGPIVTTPGRPLRGNRVSPLWKRDVDGSDVLFDAEDAPIDDDFGDFEIANPPEGAVVQSHAHHHAIHHTIHESVVSEKLIPDLLADDNYTEEPSRPTTALTLSNKSDANEETNLSPINLESREEPQDAWEEWSEFDDVQNVIDVRTSKRHLGKHESQPFPPQETTNNNEDEWEPFEDGRTDKLPQESLPMQSDTAPNYSGSISGRKAAIPSFERPTNVPPPSSLLQLMSTVFDQLHQENVANNIPKPVLATKVLLVYRTASRLAAGRSLRWKRDTLLSQSMRIGQAGTRGGMKLASVNKGETAKESRDSEEMTHDWTKNVHEYNSIIAHAGLPPQRLKMSAAPSLKMQRYSGSSDTKPCALCGLKRTERLVDVDVDVDDLFGEFWTEHWGHKDCYEFWYSYKALLAQR</sequence>
<dbReference type="STRING" id="215243.A0A0D2B0S2"/>
<dbReference type="PANTHER" id="PTHR42084">
    <property type="entry name" value="YALI0E26631P"/>
    <property type="match status" value="1"/>
</dbReference>
<dbReference type="HOGENOM" id="CLU_022340_2_1_1"/>
<feature type="region of interest" description="Disordered" evidence="1">
    <location>
        <begin position="126"/>
        <end position="173"/>
    </location>
</feature>
<evidence type="ECO:0000256" key="1">
    <source>
        <dbReference type="SAM" id="MobiDB-lite"/>
    </source>
</evidence>
<protein>
    <submittedName>
        <fullName evidence="2">Uncharacterized protein</fullName>
    </submittedName>
</protein>
<dbReference type="EMBL" id="KN847334">
    <property type="protein sequence ID" value="KIW45711.1"/>
    <property type="molecule type" value="Genomic_DNA"/>
</dbReference>
<keyword evidence="3" id="KW-1185">Reference proteome</keyword>